<reference evidence="3" key="1">
    <citation type="journal article" date="2012" name="PLoS Genet.">
        <title>The genomes of the fungal plant pathogens Cladosporium fulvum and Dothistroma septosporum reveal adaptation to different hosts and lifestyles but also signatures of common ancestry.</title>
        <authorList>
            <person name="de Wit P.J.G.M."/>
            <person name="van der Burgt A."/>
            <person name="Oekmen B."/>
            <person name="Stergiopoulos I."/>
            <person name="Abd-Elsalam K.A."/>
            <person name="Aerts A.L."/>
            <person name="Bahkali A.H."/>
            <person name="Beenen H.G."/>
            <person name="Chettri P."/>
            <person name="Cox M.P."/>
            <person name="Datema E."/>
            <person name="de Vries R.P."/>
            <person name="Dhillon B."/>
            <person name="Ganley A.R."/>
            <person name="Griffiths S.A."/>
            <person name="Guo Y."/>
            <person name="Hamelin R.C."/>
            <person name="Henrissat B."/>
            <person name="Kabir M.S."/>
            <person name="Jashni M.K."/>
            <person name="Kema G."/>
            <person name="Klaubauf S."/>
            <person name="Lapidus A."/>
            <person name="Levasseur A."/>
            <person name="Lindquist E."/>
            <person name="Mehrabi R."/>
            <person name="Ohm R.A."/>
            <person name="Owen T.J."/>
            <person name="Salamov A."/>
            <person name="Schwelm A."/>
            <person name="Schijlen E."/>
            <person name="Sun H."/>
            <person name="van den Burg H.A."/>
            <person name="van Ham R.C.H.J."/>
            <person name="Zhang S."/>
            <person name="Goodwin S.B."/>
            <person name="Grigoriev I.V."/>
            <person name="Collemare J."/>
            <person name="Bradshaw R.E."/>
        </authorList>
    </citation>
    <scope>NUCLEOTIDE SEQUENCE [LARGE SCALE GENOMIC DNA]</scope>
    <source>
        <strain evidence="3">NZE10 / CBS 128990</strain>
    </source>
</reference>
<accession>N1Q197</accession>
<evidence type="ECO:0000313" key="3">
    <source>
        <dbReference type="Proteomes" id="UP000016933"/>
    </source>
</evidence>
<evidence type="ECO:0000256" key="1">
    <source>
        <dbReference type="SAM" id="MobiDB-lite"/>
    </source>
</evidence>
<feature type="compositionally biased region" description="Basic and acidic residues" evidence="1">
    <location>
        <begin position="80"/>
        <end position="95"/>
    </location>
</feature>
<organism evidence="2 3">
    <name type="scientific">Dothistroma septosporum (strain NZE10 / CBS 128990)</name>
    <name type="common">Red band needle blight fungus</name>
    <name type="synonym">Mycosphaerella pini</name>
    <dbReference type="NCBI Taxonomy" id="675120"/>
    <lineage>
        <taxon>Eukaryota</taxon>
        <taxon>Fungi</taxon>
        <taxon>Dikarya</taxon>
        <taxon>Ascomycota</taxon>
        <taxon>Pezizomycotina</taxon>
        <taxon>Dothideomycetes</taxon>
        <taxon>Dothideomycetidae</taxon>
        <taxon>Mycosphaerellales</taxon>
        <taxon>Mycosphaerellaceae</taxon>
        <taxon>Dothistroma</taxon>
    </lineage>
</organism>
<feature type="compositionally biased region" description="Polar residues" evidence="1">
    <location>
        <begin position="143"/>
        <end position="155"/>
    </location>
</feature>
<dbReference type="eggNOG" id="ENOG502RA49">
    <property type="taxonomic scope" value="Eukaryota"/>
</dbReference>
<feature type="region of interest" description="Disordered" evidence="1">
    <location>
        <begin position="38"/>
        <end position="155"/>
    </location>
</feature>
<dbReference type="Proteomes" id="UP000016933">
    <property type="component" value="Unassembled WGS sequence"/>
</dbReference>
<dbReference type="AlphaFoldDB" id="N1Q197"/>
<evidence type="ECO:0000313" key="2">
    <source>
        <dbReference type="EMBL" id="EME48249.1"/>
    </source>
</evidence>
<dbReference type="HOGENOM" id="CLU_1695422_0_0_1"/>
<keyword evidence="3" id="KW-1185">Reference proteome</keyword>
<dbReference type="EMBL" id="KB446536">
    <property type="protein sequence ID" value="EME48249.1"/>
    <property type="molecule type" value="Genomic_DNA"/>
</dbReference>
<proteinExistence type="predicted"/>
<feature type="compositionally biased region" description="Basic and acidic residues" evidence="1">
    <location>
        <begin position="133"/>
        <end position="142"/>
    </location>
</feature>
<name>N1Q197_DOTSN</name>
<sequence>MSNNGASGERAAEETKGFFKDIGTATESLRKNVNAFADDLIGSKSNTHANTADRDREYTTGHVAGSGTTHDASTGLGASHPHDRPGGGPLSDRDTTGLTGNHTAATGTANTGSTGIHPDAQKTGEGIGAAIERAGEKIEEKTGNTSTGQGTTYTR</sequence>
<gene>
    <name evidence="2" type="ORF">DOTSEDRAFT_70004</name>
</gene>
<protein>
    <submittedName>
        <fullName evidence="2">Uncharacterized protein</fullName>
    </submittedName>
</protein>
<feature type="compositionally biased region" description="Low complexity" evidence="1">
    <location>
        <begin position="96"/>
        <end position="115"/>
    </location>
</feature>
<dbReference type="OrthoDB" id="3646703at2759"/>
<reference evidence="2 3" key="2">
    <citation type="journal article" date="2012" name="PLoS Pathog.">
        <title>Diverse lifestyles and strategies of plant pathogenesis encoded in the genomes of eighteen Dothideomycetes fungi.</title>
        <authorList>
            <person name="Ohm R.A."/>
            <person name="Feau N."/>
            <person name="Henrissat B."/>
            <person name="Schoch C.L."/>
            <person name="Horwitz B.A."/>
            <person name="Barry K.W."/>
            <person name="Condon B.J."/>
            <person name="Copeland A.C."/>
            <person name="Dhillon B."/>
            <person name="Glaser F."/>
            <person name="Hesse C.N."/>
            <person name="Kosti I."/>
            <person name="LaButti K."/>
            <person name="Lindquist E.A."/>
            <person name="Lucas S."/>
            <person name="Salamov A.A."/>
            <person name="Bradshaw R.E."/>
            <person name="Ciuffetti L."/>
            <person name="Hamelin R.C."/>
            <person name="Kema G.H.J."/>
            <person name="Lawrence C."/>
            <person name="Scott J.A."/>
            <person name="Spatafora J.W."/>
            <person name="Turgeon B.G."/>
            <person name="de Wit P.J.G.M."/>
            <person name="Zhong S."/>
            <person name="Goodwin S.B."/>
            <person name="Grigoriev I.V."/>
        </authorList>
    </citation>
    <scope>NUCLEOTIDE SEQUENCE [LARGE SCALE GENOMIC DNA]</scope>
    <source>
        <strain evidence="3">NZE10 / CBS 128990</strain>
    </source>
</reference>